<sequence>MAHRGGALHPDLVGLENTLHAFRHAAALGYRYLETDVHVTRDHRLVAFHDAVLDRMTSHSGPLATMLAEELAQARIGGAHAVPSMADLLEELPECRFNIDLKAPGAAEALADLVDRTGAHDRVCVGSFSSRDLQEFRRLTGGRVATSAAPREVAYFLTASWPRVTRLVRRRPFAALQIPRKRGRLPLVTRSVVRRAHAAGVHVHVWTVDDPVEMVELLELGVDGLITDRTDVLKDVLTERGLWRDQP</sequence>
<comment type="caution">
    <text evidence="2">The sequence shown here is derived from an EMBL/GenBank/DDBJ whole genome shotgun (WGS) entry which is preliminary data.</text>
</comment>
<keyword evidence="3" id="KW-1185">Reference proteome</keyword>
<organism evidence="2 3">
    <name type="scientific">Nocardioides pocheonensis</name>
    <dbReference type="NCBI Taxonomy" id="661485"/>
    <lineage>
        <taxon>Bacteria</taxon>
        <taxon>Bacillati</taxon>
        <taxon>Actinomycetota</taxon>
        <taxon>Actinomycetes</taxon>
        <taxon>Propionibacteriales</taxon>
        <taxon>Nocardioidaceae</taxon>
        <taxon>Nocardioides</taxon>
    </lineage>
</organism>
<dbReference type="EMBL" id="RJSF01000049">
    <property type="protein sequence ID" value="RNM11196.1"/>
    <property type="molecule type" value="Genomic_DNA"/>
</dbReference>
<accession>A0A3N0GG62</accession>
<reference evidence="2 3" key="1">
    <citation type="submission" date="2018-11" db="EMBL/GenBank/DDBJ databases">
        <authorList>
            <person name="Li F."/>
        </authorList>
    </citation>
    <scope>NUCLEOTIDE SEQUENCE [LARGE SCALE GENOMIC DNA]</scope>
    <source>
        <strain evidence="2 3">Gsoil 818</strain>
    </source>
</reference>
<dbReference type="PANTHER" id="PTHR43805">
    <property type="entry name" value="GLYCEROPHOSPHORYL DIESTER PHOSPHODIESTERASE"/>
    <property type="match status" value="1"/>
</dbReference>
<protein>
    <submittedName>
        <fullName evidence="2">Glycerophosphodiester phosphodiesterase</fullName>
    </submittedName>
</protein>
<gene>
    <name evidence="2" type="ORF">EFL26_23775</name>
</gene>
<dbReference type="GO" id="GO:0006629">
    <property type="term" value="P:lipid metabolic process"/>
    <property type="evidence" value="ECO:0007669"/>
    <property type="project" value="InterPro"/>
</dbReference>
<dbReference type="Proteomes" id="UP000279994">
    <property type="component" value="Unassembled WGS sequence"/>
</dbReference>
<dbReference type="PROSITE" id="PS51704">
    <property type="entry name" value="GP_PDE"/>
    <property type="match status" value="1"/>
</dbReference>
<dbReference type="PANTHER" id="PTHR43805:SF1">
    <property type="entry name" value="GP-PDE DOMAIN-CONTAINING PROTEIN"/>
    <property type="match status" value="1"/>
</dbReference>
<dbReference type="SUPFAM" id="SSF51695">
    <property type="entry name" value="PLC-like phosphodiesterases"/>
    <property type="match status" value="1"/>
</dbReference>
<proteinExistence type="predicted"/>
<dbReference type="Gene3D" id="3.20.20.190">
    <property type="entry name" value="Phosphatidylinositol (PI) phosphodiesterase"/>
    <property type="match status" value="1"/>
</dbReference>
<evidence type="ECO:0000313" key="3">
    <source>
        <dbReference type="Proteomes" id="UP000279994"/>
    </source>
</evidence>
<dbReference type="InterPro" id="IPR017946">
    <property type="entry name" value="PLC-like_Pdiesterase_TIM-brl"/>
</dbReference>
<dbReference type="InterPro" id="IPR030395">
    <property type="entry name" value="GP_PDE_dom"/>
</dbReference>
<evidence type="ECO:0000259" key="1">
    <source>
        <dbReference type="PROSITE" id="PS51704"/>
    </source>
</evidence>
<feature type="domain" description="GP-PDE" evidence="1">
    <location>
        <begin position="1"/>
        <end position="237"/>
    </location>
</feature>
<dbReference type="Pfam" id="PF03009">
    <property type="entry name" value="GDPD"/>
    <property type="match status" value="1"/>
</dbReference>
<dbReference type="AlphaFoldDB" id="A0A3N0GG62"/>
<evidence type="ECO:0000313" key="2">
    <source>
        <dbReference type="EMBL" id="RNM11196.1"/>
    </source>
</evidence>
<dbReference type="CDD" id="cd08561">
    <property type="entry name" value="GDPD_cytoplasmic_ScUgpQ2_like"/>
    <property type="match status" value="1"/>
</dbReference>
<dbReference type="GO" id="GO:0008081">
    <property type="term" value="F:phosphoric diester hydrolase activity"/>
    <property type="evidence" value="ECO:0007669"/>
    <property type="project" value="InterPro"/>
</dbReference>
<dbReference type="OrthoDB" id="5241788at2"/>
<name>A0A3N0GG62_9ACTN</name>